<dbReference type="InterPro" id="IPR057727">
    <property type="entry name" value="WCX_dom"/>
</dbReference>
<gene>
    <name evidence="2" type="ORF">RJJ65_35760</name>
</gene>
<dbReference type="AlphaFoldDB" id="A0AAJ2H376"/>
<proteinExistence type="predicted"/>
<name>A0AAJ2H376_9HYPH</name>
<dbReference type="RefSeq" id="WP_310866056.1">
    <property type="nucleotide sequence ID" value="NZ_JAVLSF010000275.1"/>
</dbReference>
<organism evidence="2 3">
    <name type="scientific">Rhizobium hidalgonense</name>
    <dbReference type="NCBI Taxonomy" id="1538159"/>
    <lineage>
        <taxon>Bacteria</taxon>
        <taxon>Pseudomonadati</taxon>
        <taxon>Pseudomonadota</taxon>
        <taxon>Alphaproteobacteria</taxon>
        <taxon>Hyphomicrobiales</taxon>
        <taxon>Rhizobiaceae</taxon>
        <taxon>Rhizobium/Agrobacterium group</taxon>
        <taxon>Rhizobium</taxon>
    </lineage>
</organism>
<dbReference type="Pfam" id="PF25583">
    <property type="entry name" value="WCX"/>
    <property type="match status" value="1"/>
</dbReference>
<accession>A0AAJ2H376</accession>
<evidence type="ECO:0000313" key="3">
    <source>
        <dbReference type="Proteomes" id="UP001268610"/>
    </source>
</evidence>
<feature type="domain" description="WCX" evidence="1">
    <location>
        <begin position="19"/>
        <end position="95"/>
    </location>
</feature>
<feature type="non-terminal residue" evidence="2">
    <location>
        <position position="1"/>
    </location>
</feature>
<sequence length="96" mass="11218">ILKQLENEESIWFGLEKQEVILTINQIVASHFQQRQLLPEQSTVKELANGDIIVSSKITHATQLLPLVRYWMPHVKIVNPVELQQQLESELREYLD</sequence>
<evidence type="ECO:0000313" key="2">
    <source>
        <dbReference type="EMBL" id="MDR9777893.1"/>
    </source>
</evidence>
<comment type="caution">
    <text evidence="2">The sequence shown here is derived from an EMBL/GenBank/DDBJ whole genome shotgun (WGS) entry which is preliminary data.</text>
</comment>
<evidence type="ECO:0000259" key="1">
    <source>
        <dbReference type="Pfam" id="PF25583"/>
    </source>
</evidence>
<dbReference type="EMBL" id="JAVLSF010000275">
    <property type="protein sequence ID" value="MDR9777893.1"/>
    <property type="molecule type" value="Genomic_DNA"/>
</dbReference>
<reference evidence="2" key="1">
    <citation type="submission" date="2023-04" db="EMBL/GenBank/DDBJ databases">
        <title>Genomic characterization of faba bean (Vicia faba) microsymbionts in Mexican soils.</title>
        <authorList>
            <person name="Rivera Orduna F.N."/>
            <person name="Guevara-Luna J."/>
            <person name="Yan J."/>
            <person name="Arroyo-Herrera I."/>
            <person name="Li Y."/>
            <person name="Vasquez-Murrieta M.S."/>
            <person name="Wang E.T."/>
        </authorList>
    </citation>
    <scope>NUCLEOTIDE SEQUENCE</scope>
    <source>
        <strain evidence="2">CH26</strain>
    </source>
</reference>
<dbReference type="Proteomes" id="UP001268610">
    <property type="component" value="Unassembled WGS sequence"/>
</dbReference>
<protein>
    <submittedName>
        <fullName evidence="2">WYL domain-containing protein</fullName>
    </submittedName>
</protein>